<keyword evidence="12" id="KW-0471">Melatonin biosynthesis</keyword>
<dbReference type="EC" id="2.1.1.4" evidence="9"/>
<keyword evidence="2" id="KW-0489">Methyltransferase</keyword>
<dbReference type="Proteomes" id="UP000694391">
    <property type="component" value="Unplaced"/>
</dbReference>
<evidence type="ECO:0000256" key="6">
    <source>
        <dbReference type="ARBA" id="ARBA00023098"/>
    </source>
</evidence>
<accession>A0A8C0JLM7</accession>
<dbReference type="Gene3D" id="1.10.10.10">
    <property type="entry name" value="Winged helix-like DNA-binding domain superfamily/Winged helix DNA-binding domain"/>
    <property type="match status" value="1"/>
</dbReference>
<dbReference type="PROSITE" id="PS51683">
    <property type="entry name" value="SAM_OMT_II"/>
    <property type="match status" value="1"/>
</dbReference>
<evidence type="ECO:0000259" key="15">
    <source>
        <dbReference type="Pfam" id="PF08100"/>
    </source>
</evidence>
<evidence type="ECO:0000256" key="3">
    <source>
        <dbReference type="ARBA" id="ARBA00022679"/>
    </source>
</evidence>
<dbReference type="InterPro" id="IPR029063">
    <property type="entry name" value="SAM-dependent_MTases_sf"/>
</dbReference>
<evidence type="ECO:0000259" key="14">
    <source>
        <dbReference type="Pfam" id="PF00891"/>
    </source>
</evidence>
<evidence type="ECO:0000256" key="2">
    <source>
        <dbReference type="ARBA" id="ARBA00022603"/>
    </source>
</evidence>
<dbReference type="PANTHER" id="PTHR43712:SF2">
    <property type="entry name" value="O-METHYLTRANSFERASE CICE"/>
    <property type="match status" value="1"/>
</dbReference>
<dbReference type="SUPFAM" id="SSF46785">
    <property type="entry name" value="Winged helix' DNA-binding domain"/>
    <property type="match status" value="1"/>
</dbReference>
<dbReference type="PANTHER" id="PTHR43712">
    <property type="entry name" value="PUTATIVE (AFU_ORTHOLOGUE AFUA_4G14580)-RELATED"/>
    <property type="match status" value="1"/>
</dbReference>
<dbReference type="InterPro" id="IPR016461">
    <property type="entry name" value="COMT-like"/>
</dbReference>
<evidence type="ECO:0000256" key="9">
    <source>
        <dbReference type="ARBA" id="ARBA00039116"/>
    </source>
</evidence>
<dbReference type="InterPro" id="IPR036388">
    <property type="entry name" value="WH-like_DNA-bd_sf"/>
</dbReference>
<evidence type="ECO:0000256" key="10">
    <source>
        <dbReference type="ARBA" id="ARBA00040730"/>
    </source>
</evidence>
<keyword evidence="17" id="KW-1185">Reference proteome</keyword>
<evidence type="ECO:0000256" key="4">
    <source>
        <dbReference type="ARBA" id="ARBA00022691"/>
    </source>
</evidence>
<dbReference type="Ensembl" id="ENSCAFT00020001971.1">
    <property type="protein sequence ID" value="ENSCAFP00020001682.1"/>
    <property type="gene ID" value="ENSCAFG00020001455.1"/>
</dbReference>
<dbReference type="FunFam" id="3.40.50.150:FF:000738">
    <property type="entry name" value="Acetylserotonin O-methyltransferase"/>
    <property type="match status" value="1"/>
</dbReference>
<comment type="subunit">
    <text evidence="1">Homodimer.</text>
</comment>
<comment type="function">
    <text evidence="7">Catalyzes the transfer of a methyl group onto N-acetylserotonin, producing melatonin (N-acetyl-5-methoxytryptamine).</text>
</comment>
<dbReference type="GO" id="GO:0017096">
    <property type="term" value="F:acetylserotonin O-methyltransferase activity"/>
    <property type="evidence" value="ECO:0007669"/>
    <property type="project" value="UniProtKB-EC"/>
</dbReference>
<dbReference type="Gene3D" id="3.40.50.150">
    <property type="entry name" value="Vaccinia Virus protein VP39"/>
    <property type="match status" value="1"/>
</dbReference>
<reference evidence="16" key="1">
    <citation type="submission" date="2025-08" db="UniProtKB">
        <authorList>
            <consortium name="Ensembl"/>
        </authorList>
    </citation>
    <scope>IDENTIFICATION</scope>
</reference>
<dbReference type="GeneTree" id="ENSGT00940000161561"/>
<feature type="active site" description="Proton acceptor" evidence="13">
    <location>
        <position position="258"/>
    </location>
</feature>
<evidence type="ECO:0000256" key="13">
    <source>
        <dbReference type="PIRSR" id="PIRSR005739-1"/>
    </source>
</evidence>
<dbReference type="GO" id="GO:0042803">
    <property type="term" value="F:protein homodimerization activity"/>
    <property type="evidence" value="ECO:0007669"/>
    <property type="project" value="Ensembl"/>
</dbReference>
<dbReference type="InterPro" id="IPR001077">
    <property type="entry name" value="COMT_C"/>
</dbReference>
<sequence length="402" mass="43878">IHDGRGAETQAEGEAGSMPGVLFAACELGVFDLLAEAPEPLGAAAVAARLGTSSHGTELLLDTCVSLKLLQVETKTGKALYQNTELSSTYLVRASPKCQGNMLRYLARTTYLCWGHLTQAVRDGRNQYLEAFGVPSDQLFSAIYRSEDERLQFMRGLQDVWSVSGRPVLGAFDLSPFPLICDVGGCSGALAKECTSLYPACRVAVFDTPEVVQTAEKHFSFPEAIEKDGKSPRTPFRRDFFKDPLPEADLYILARVLHDWTDERCSRLLARIHGACKPGGGVLVIESLLAADGRGPLTAQLYSLNMLVQTEGRERTPAQYRALLAAAGFRHVQCRRTGGLYDAILAMRYFLGFGVRSAGGDEPCLQTRPDGFLHQNLACPPMKARSSPLHGIWSSPKERHLG</sequence>
<dbReference type="SUPFAM" id="SSF53335">
    <property type="entry name" value="S-adenosyl-L-methionine-dependent methyltransferases"/>
    <property type="match status" value="1"/>
</dbReference>
<dbReference type="GO" id="GO:0032259">
    <property type="term" value="P:methylation"/>
    <property type="evidence" value="ECO:0007669"/>
    <property type="project" value="UniProtKB-KW"/>
</dbReference>
<comment type="pathway">
    <text evidence="8">Aromatic compound metabolism; melatonin biosynthesis; melatonin from serotonin: step 1/2.</text>
</comment>
<dbReference type="InterPro" id="IPR036390">
    <property type="entry name" value="WH_DNA-bd_sf"/>
</dbReference>
<reference evidence="16" key="2">
    <citation type="submission" date="2025-09" db="UniProtKB">
        <authorList>
            <consortium name="Ensembl"/>
        </authorList>
    </citation>
    <scope>IDENTIFICATION</scope>
</reference>
<evidence type="ECO:0000313" key="16">
    <source>
        <dbReference type="Ensembl" id="ENSCAFP00020001682.1"/>
    </source>
</evidence>
<name>A0A8C0JLM7_CANLU</name>
<feature type="domain" description="O-methyltransferase dimerisation" evidence="15">
    <location>
        <begin position="18"/>
        <end position="92"/>
    </location>
</feature>
<keyword evidence="3" id="KW-0808">Transferase</keyword>
<organism evidence="16 17">
    <name type="scientific">Canis lupus dingo</name>
    <name type="common">dingo</name>
    <dbReference type="NCBI Taxonomy" id="286419"/>
    <lineage>
        <taxon>Eukaryota</taxon>
        <taxon>Metazoa</taxon>
        <taxon>Chordata</taxon>
        <taxon>Craniata</taxon>
        <taxon>Vertebrata</taxon>
        <taxon>Euteleostomi</taxon>
        <taxon>Mammalia</taxon>
        <taxon>Eutheria</taxon>
        <taxon>Laurasiatheria</taxon>
        <taxon>Carnivora</taxon>
        <taxon>Caniformia</taxon>
        <taxon>Canidae</taxon>
        <taxon>Canis</taxon>
    </lineage>
</organism>
<keyword evidence="6" id="KW-0443">Lipid metabolism</keyword>
<evidence type="ECO:0000256" key="8">
    <source>
        <dbReference type="ARBA" id="ARBA00037926"/>
    </source>
</evidence>
<dbReference type="FunFam" id="1.10.10.10:FF:000358">
    <property type="entry name" value="Acetylserotonin O-methyltransferase"/>
    <property type="match status" value="1"/>
</dbReference>
<evidence type="ECO:0000313" key="17">
    <source>
        <dbReference type="Proteomes" id="UP000694391"/>
    </source>
</evidence>
<keyword evidence="4" id="KW-0949">S-adenosyl-L-methionine</keyword>
<evidence type="ECO:0000256" key="1">
    <source>
        <dbReference type="ARBA" id="ARBA00011738"/>
    </source>
</evidence>
<evidence type="ECO:0000256" key="11">
    <source>
        <dbReference type="ARBA" id="ARBA00043054"/>
    </source>
</evidence>
<protein>
    <recommendedName>
        <fullName evidence="10">Acetylserotonin O-methyltransferase</fullName>
        <ecNumber evidence="9">2.1.1.4</ecNumber>
    </recommendedName>
    <alternativeName>
        <fullName evidence="11">Hydroxyindole O-methyltransferase</fullName>
    </alternativeName>
</protein>
<dbReference type="InterPro" id="IPR012967">
    <property type="entry name" value="COMT_dimerisation"/>
</dbReference>
<dbReference type="GO" id="GO:0030187">
    <property type="term" value="P:melatonin biosynthetic process"/>
    <property type="evidence" value="ECO:0007669"/>
    <property type="project" value="UniProtKB-KW"/>
</dbReference>
<dbReference type="Pfam" id="PF08100">
    <property type="entry name" value="Dimerisation"/>
    <property type="match status" value="1"/>
</dbReference>
<evidence type="ECO:0000256" key="5">
    <source>
        <dbReference type="ARBA" id="ARBA00022990"/>
    </source>
</evidence>
<evidence type="ECO:0000256" key="7">
    <source>
        <dbReference type="ARBA" id="ARBA00037645"/>
    </source>
</evidence>
<dbReference type="PIRSF" id="PIRSF005739">
    <property type="entry name" value="O-mtase"/>
    <property type="match status" value="1"/>
</dbReference>
<keyword evidence="5" id="KW-0007">Acetylation</keyword>
<dbReference type="Pfam" id="PF00891">
    <property type="entry name" value="Methyltransf_2"/>
    <property type="match status" value="1"/>
</dbReference>
<evidence type="ECO:0000256" key="12">
    <source>
        <dbReference type="ARBA" id="ARBA00043260"/>
    </source>
</evidence>
<proteinExistence type="predicted"/>
<dbReference type="GO" id="GO:0006629">
    <property type="term" value="P:lipid metabolic process"/>
    <property type="evidence" value="ECO:0007669"/>
    <property type="project" value="UniProtKB-KW"/>
</dbReference>
<feature type="domain" description="O-methyltransferase C-terminal" evidence="14">
    <location>
        <begin position="114"/>
        <end position="330"/>
    </location>
</feature>
<dbReference type="AlphaFoldDB" id="A0A8C0JLM7"/>